<dbReference type="EMBL" id="CP071794">
    <property type="protein sequence ID" value="QTD57154.1"/>
    <property type="molecule type" value="Genomic_DNA"/>
</dbReference>
<feature type="transmembrane region" description="Helical" evidence="1">
    <location>
        <begin position="94"/>
        <end position="114"/>
    </location>
</feature>
<dbReference type="RefSeq" id="WP_207989406.1">
    <property type="nucleotide sequence ID" value="NZ_CP071794.1"/>
</dbReference>
<keyword evidence="1" id="KW-0472">Membrane</keyword>
<dbReference type="Proteomes" id="UP000663923">
    <property type="component" value="Chromosome"/>
</dbReference>
<evidence type="ECO:0000313" key="2">
    <source>
        <dbReference type="EMBL" id="QTD57154.1"/>
    </source>
</evidence>
<proteinExistence type="predicted"/>
<keyword evidence="1" id="KW-1133">Transmembrane helix</keyword>
<reference evidence="2 3" key="1">
    <citation type="submission" date="2021-03" db="EMBL/GenBank/DDBJ databases">
        <title>Complete genome of Parasphingorhabdus_sp.JHSY0214.</title>
        <authorList>
            <person name="Yoo J.H."/>
            <person name="Bae J.W."/>
        </authorList>
    </citation>
    <scope>NUCLEOTIDE SEQUENCE [LARGE SCALE GENOMIC DNA]</scope>
    <source>
        <strain evidence="2 3">JHSY0214</strain>
    </source>
</reference>
<accession>A0ABX7T6B8</accession>
<keyword evidence="1" id="KW-0812">Transmembrane</keyword>
<protein>
    <submittedName>
        <fullName evidence="2">Uncharacterized protein</fullName>
    </submittedName>
</protein>
<evidence type="ECO:0000313" key="3">
    <source>
        <dbReference type="Proteomes" id="UP000663923"/>
    </source>
</evidence>
<gene>
    <name evidence="2" type="ORF">J4G78_06290</name>
</gene>
<sequence>MSDNNSVVWHRDAKGARKRNVRIETIGNTFLFFENQWRSEAYHFGDLVYRGLTGGAHVFGLDDGIKARPHWQLGFTGDPPAELRGALPKYTPPMLSGVGMLIIAFLCLGIVYFGSPHIWV</sequence>
<organism evidence="2 3">
    <name type="scientific">Parasphingorhabdus cellanae</name>
    <dbReference type="NCBI Taxonomy" id="2806553"/>
    <lineage>
        <taxon>Bacteria</taxon>
        <taxon>Pseudomonadati</taxon>
        <taxon>Pseudomonadota</taxon>
        <taxon>Alphaproteobacteria</taxon>
        <taxon>Sphingomonadales</taxon>
        <taxon>Sphingomonadaceae</taxon>
        <taxon>Parasphingorhabdus</taxon>
    </lineage>
</organism>
<evidence type="ECO:0000256" key="1">
    <source>
        <dbReference type="SAM" id="Phobius"/>
    </source>
</evidence>
<keyword evidence="3" id="KW-1185">Reference proteome</keyword>
<name>A0ABX7T6B8_9SPHN</name>